<evidence type="ECO:0000313" key="5">
    <source>
        <dbReference type="Proteomes" id="UP000004030"/>
    </source>
</evidence>
<dbReference type="Pfam" id="PF04909">
    <property type="entry name" value="Amidohydro_2"/>
    <property type="match status" value="1"/>
</dbReference>
<dbReference type="InterPro" id="IPR032465">
    <property type="entry name" value="ACMSD"/>
</dbReference>
<comment type="caution">
    <text evidence="4">The sequence shown here is derived from an EMBL/GenBank/DDBJ whole genome shotgun (WGS) entry which is preliminary data.</text>
</comment>
<dbReference type="EMBL" id="AGFM01000008">
    <property type="protein sequence ID" value="EHJ62434.1"/>
    <property type="molecule type" value="Genomic_DNA"/>
</dbReference>
<protein>
    <recommendedName>
        <fullName evidence="3">Amidohydrolase-related domain-containing protein</fullName>
    </recommendedName>
</protein>
<proteinExistence type="predicted"/>
<dbReference type="Proteomes" id="UP000004030">
    <property type="component" value="Unassembled WGS sequence"/>
</dbReference>
<feature type="compositionally biased region" description="Basic and acidic residues" evidence="2">
    <location>
        <begin position="17"/>
        <end position="28"/>
    </location>
</feature>
<feature type="domain" description="Amidohydrolase-related" evidence="3">
    <location>
        <begin position="133"/>
        <end position="418"/>
    </location>
</feature>
<accession>G6E894</accession>
<name>G6E894_9SPHN</name>
<evidence type="ECO:0000259" key="3">
    <source>
        <dbReference type="Pfam" id="PF04909"/>
    </source>
</evidence>
<dbReference type="GO" id="GO:0016787">
    <property type="term" value="F:hydrolase activity"/>
    <property type="evidence" value="ECO:0007669"/>
    <property type="project" value="InterPro"/>
</dbReference>
<sequence>MVALQSKNGSRTMTTDTLERPGEGRTQKPDYQIWDIDHHYYEPPEAFLRHLPKKFEHDFMYITLPNGHTKLALDGKISYMYPNPLFSVISAPGSHEEFMRHNNPDGLSLKEMAGEPMRIIPAMRNGAAHLEKMDELGIHAAMIFPTLAAVIEERVGHRPDLVGALYHSLNLWVAEEYGFGNGRQFPVGAVTLGDPDAAVAELEFLIKAGCNAVQIRPAPVPGTNGTRSPGAPEFDPFWARAAEARVLITNHAGDSGYDRFYRWWIGDKRDEFLPFERFADPTQLCLDMLGRAAADMITFMVGHGVFDRHPSLHVACVESGSSWVKPMLDRLADAYGRMPKGFRKDPVEAVRRHVTVMPFYEDSARDLVDLIGVDRVAFGSDWPHAEAIRVPLNYYNDIANLTPQEQKMVMCDNTRNLLHGHW</sequence>
<dbReference type="STRING" id="1088721.JI59_17285"/>
<dbReference type="SUPFAM" id="SSF51556">
    <property type="entry name" value="Metallo-dependent hydrolases"/>
    <property type="match status" value="1"/>
</dbReference>
<dbReference type="InterPro" id="IPR032466">
    <property type="entry name" value="Metal_Hydrolase"/>
</dbReference>
<evidence type="ECO:0000256" key="1">
    <source>
        <dbReference type="ARBA" id="ARBA00023239"/>
    </source>
</evidence>
<feature type="region of interest" description="Disordered" evidence="2">
    <location>
        <begin position="1"/>
        <end position="28"/>
    </location>
</feature>
<dbReference type="PANTHER" id="PTHR21240">
    <property type="entry name" value="2-AMINO-3-CARBOXYLMUCONATE-6-SEMIALDEHYDE DECARBOXYLASE"/>
    <property type="match status" value="1"/>
</dbReference>
<dbReference type="eggNOG" id="COG2159">
    <property type="taxonomic scope" value="Bacteria"/>
</dbReference>
<dbReference type="AlphaFoldDB" id="G6E894"/>
<dbReference type="GO" id="GO:0019748">
    <property type="term" value="P:secondary metabolic process"/>
    <property type="evidence" value="ECO:0007669"/>
    <property type="project" value="TreeGrafter"/>
</dbReference>
<dbReference type="InterPro" id="IPR006680">
    <property type="entry name" value="Amidohydro-rel"/>
</dbReference>
<gene>
    <name evidence="4" type="ORF">NSU_0565</name>
</gene>
<reference evidence="4 5" key="1">
    <citation type="journal article" date="2012" name="J. Bacteriol.">
        <title>Genome sequence of benzo(a)pyrene-degrading bacterium Novosphingobium pentaromativorans US6-1.</title>
        <authorList>
            <person name="Luo Y.R."/>
            <person name="Kang S.G."/>
            <person name="Kim S.J."/>
            <person name="Kim M.R."/>
            <person name="Li N."/>
            <person name="Lee J.H."/>
            <person name="Kwon K.K."/>
        </authorList>
    </citation>
    <scope>NUCLEOTIDE SEQUENCE [LARGE SCALE GENOMIC DNA]</scope>
    <source>
        <strain evidence="4 5">US6-1</strain>
    </source>
</reference>
<feature type="compositionally biased region" description="Polar residues" evidence="2">
    <location>
        <begin position="1"/>
        <end position="16"/>
    </location>
</feature>
<evidence type="ECO:0000256" key="2">
    <source>
        <dbReference type="SAM" id="MobiDB-lite"/>
    </source>
</evidence>
<keyword evidence="5" id="KW-1185">Reference proteome</keyword>
<dbReference type="PATRIC" id="fig|1088721.3.peg.556"/>
<dbReference type="Gene3D" id="3.20.20.140">
    <property type="entry name" value="Metal-dependent hydrolases"/>
    <property type="match status" value="1"/>
</dbReference>
<dbReference type="PANTHER" id="PTHR21240:SF28">
    <property type="entry name" value="ISO-OROTATE DECARBOXYLASE (EUROFUNG)"/>
    <property type="match status" value="1"/>
</dbReference>
<evidence type="ECO:0000313" key="4">
    <source>
        <dbReference type="EMBL" id="EHJ62434.1"/>
    </source>
</evidence>
<organism evidence="4 5">
    <name type="scientific">Novosphingobium pentaromativorans US6-1</name>
    <dbReference type="NCBI Taxonomy" id="1088721"/>
    <lineage>
        <taxon>Bacteria</taxon>
        <taxon>Pseudomonadati</taxon>
        <taxon>Pseudomonadota</taxon>
        <taxon>Alphaproteobacteria</taxon>
        <taxon>Sphingomonadales</taxon>
        <taxon>Sphingomonadaceae</taxon>
        <taxon>Novosphingobium</taxon>
    </lineage>
</organism>
<dbReference type="GO" id="GO:0005737">
    <property type="term" value="C:cytoplasm"/>
    <property type="evidence" value="ECO:0007669"/>
    <property type="project" value="TreeGrafter"/>
</dbReference>
<dbReference type="GO" id="GO:0016831">
    <property type="term" value="F:carboxy-lyase activity"/>
    <property type="evidence" value="ECO:0007669"/>
    <property type="project" value="InterPro"/>
</dbReference>
<keyword evidence="1" id="KW-0456">Lyase</keyword>